<reference evidence="1 2" key="1">
    <citation type="submission" date="2016-11" db="EMBL/GenBank/DDBJ databases">
        <title>Genome sequence and comparative genomic analysis of clinical strain Elizabethkingia meningoseptica 61421 PRCM.</title>
        <authorList>
            <person name="Wang M."/>
            <person name="Hu S."/>
            <person name="Cao L."/>
            <person name="Jiang T."/>
            <person name="Zhou Y."/>
            <person name="Ming D."/>
        </authorList>
    </citation>
    <scope>NUCLEOTIDE SEQUENCE [LARGE SCALE GENOMIC DNA]</scope>
    <source>
        <strain evidence="1 2">61421 PRCM</strain>
    </source>
</reference>
<dbReference type="STRING" id="238.BBD35_09400"/>
<dbReference type="Gene3D" id="1.20.120.930">
    <property type="entry name" value="Uncharacterised protein PF12889, N-terminal DUF3829"/>
    <property type="match status" value="1"/>
</dbReference>
<evidence type="ECO:0008006" key="3">
    <source>
        <dbReference type="Google" id="ProtNLM"/>
    </source>
</evidence>
<dbReference type="Proteomes" id="UP000188947">
    <property type="component" value="Unassembled WGS sequence"/>
</dbReference>
<comment type="caution">
    <text evidence="1">The sequence shown here is derived from an EMBL/GenBank/DDBJ whole genome shotgun (WGS) entry which is preliminary data.</text>
</comment>
<accession>A0A1T3FGY4</accession>
<dbReference type="AlphaFoldDB" id="A0A1T3FGY4"/>
<proteinExistence type="predicted"/>
<organism evidence="1 2">
    <name type="scientific">Elizabethkingia meningoseptica</name>
    <name type="common">Chryseobacterium meningosepticum</name>
    <dbReference type="NCBI Taxonomy" id="238"/>
    <lineage>
        <taxon>Bacteria</taxon>
        <taxon>Pseudomonadati</taxon>
        <taxon>Bacteroidota</taxon>
        <taxon>Flavobacteriia</taxon>
        <taxon>Flavobacteriales</taxon>
        <taxon>Weeksellaceae</taxon>
        <taxon>Elizabethkingia</taxon>
    </lineage>
</organism>
<keyword evidence="2" id="KW-1185">Reference proteome</keyword>
<dbReference type="OrthoDB" id="1231200at2"/>
<dbReference type="EMBL" id="MPOG01000016">
    <property type="protein sequence ID" value="OOH93669.1"/>
    <property type="molecule type" value="Genomic_DNA"/>
</dbReference>
<protein>
    <recommendedName>
        <fullName evidence="3">DUF3829 domain-containing protein</fullName>
    </recommendedName>
</protein>
<name>A0A1T3FGY4_ELIME</name>
<dbReference type="eggNOG" id="ENOG5033SP3">
    <property type="taxonomic scope" value="Bacteria"/>
</dbReference>
<evidence type="ECO:0000313" key="1">
    <source>
        <dbReference type="EMBL" id="OOH93669.1"/>
    </source>
</evidence>
<sequence>MKKIIIAAGIITFSFSVVSCNKIKEKLSEQNKTVKIDPFSVNSGDENRDIIAFNNKVVKLDEVQSNYIRNIQDILGRMDTFVKNATANPDLSIMAPIFTPTVMMGAHEKMEAPKVLGNEYQKLLDKMISTFSGLRLLENELKSYKEAEDWKDDKGRKVTEISDKAKKLIEENRKTAGALFDKLKSKSDKAEAEILKDHPLRKQIVQSKETMEFTQKIIDDSYTITDPEAYKKLFARQYQDLEKLYNRNTEEKIPSEEMAKEASYTAFNNAVNAFLGKMRIVQRSLNDNSDQLNSDLDDLEREGGYVLDRYNSFVD</sequence>
<evidence type="ECO:0000313" key="2">
    <source>
        <dbReference type="Proteomes" id="UP000188947"/>
    </source>
</evidence>
<dbReference type="PROSITE" id="PS51257">
    <property type="entry name" value="PROKAR_LIPOPROTEIN"/>
    <property type="match status" value="1"/>
</dbReference>
<dbReference type="RefSeq" id="WP_070904301.1">
    <property type="nucleotide sequence ID" value="NZ_CP016378.1"/>
</dbReference>
<gene>
    <name evidence="1" type="ORF">BMF97_14655</name>
</gene>